<dbReference type="Proteomes" id="UP001556367">
    <property type="component" value="Unassembled WGS sequence"/>
</dbReference>
<keyword evidence="4" id="KW-1185">Reference proteome</keyword>
<dbReference type="EMBL" id="JASNQZ010000002">
    <property type="protein sequence ID" value="KAL0959644.1"/>
    <property type="molecule type" value="Genomic_DNA"/>
</dbReference>
<evidence type="ECO:0000256" key="2">
    <source>
        <dbReference type="SAM" id="SignalP"/>
    </source>
</evidence>
<feature type="signal peptide" evidence="2">
    <location>
        <begin position="1"/>
        <end position="20"/>
    </location>
</feature>
<gene>
    <name evidence="3" type="ORF">HGRIS_011346</name>
</gene>
<name>A0ABR3JUS8_9AGAR</name>
<evidence type="ECO:0000313" key="4">
    <source>
        <dbReference type="Proteomes" id="UP001556367"/>
    </source>
</evidence>
<evidence type="ECO:0000313" key="3">
    <source>
        <dbReference type="EMBL" id="KAL0959644.1"/>
    </source>
</evidence>
<keyword evidence="2" id="KW-0732">Signal</keyword>
<sequence>MKFAASSLVILAVLCGSSYAAPAENAAASGAVAHSEGASLTGQATEWKPRRDDDDLGHKGNKGGPKLTKVRICWDGKFQYAMLDLSDPTILKIDAKDIYAPNWNTMALKHFLKHHIQIPESGSSHHANVNSQPVPWWRPLYLASSCMLQERLEADFAFEYKQIAEKKTTAEPVYYKQTPNFPAVITAAVIGGFVHEMGVHAAEINSMIAENAKGNINHGHRMWMVPAFRLRNKQLGEAMAKGPDA</sequence>
<feature type="chain" id="PRO_5046655944" evidence="2">
    <location>
        <begin position="21"/>
        <end position="245"/>
    </location>
</feature>
<evidence type="ECO:0000256" key="1">
    <source>
        <dbReference type="SAM" id="MobiDB-lite"/>
    </source>
</evidence>
<reference evidence="4" key="1">
    <citation type="submission" date="2024-06" db="EMBL/GenBank/DDBJ databases">
        <title>Multi-omics analyses provide insights into the biosynthesis of the anticancer antibiotic pleurotin in Hohenbuehelia grisea.</title>
        <authorList>
            <person name="Weaver J.A."/>
            <person name="Alberti F."/>
        </authorList>
    </citation>
    <scope>NUCLEOTIDE SEQUENCE [LARGE SCALE GENOMIC DNA]</scope>
    <source>
        <strain evidence="4">T-177</strain>
    </source>
</reference>
<comment type="caution">
    <text evidence="3">The sequence shown here is derived from an EMBL/GenBank/DDBJ whole genome shotgun (WGS) entry which is preliminary data.</text>
</comment>
<proteinExistence type="predicted"/>
<feature type="region of interest" description="Disordered" evidence="1">
    <location>
        <begin position="31"/>
        <end position="62"/>
    </location>
</feature>
<protein>
    <submittedName>
        <fullName evidence="3">Uncharacterized protein</fullName>
    </submittedName>
</protein>
<organism evidence="3 4">
    <name type="scientific">Hohenbuehelia grisea</name>
    <dbReference type="NCBI Taxonomy" id="104357"/>
    <lineage>
        <taxon>Eukaryota</taxon>
        <taxon>Fungi</taxon>
        <taxon>Dikarya</taxon>
        <taxon>Basidiomycota</taxon>
        <taxon>Agaricomycotina</taxon>
        <taxon>Agaricomycetes</taxon>
        <taxon>Agaricomycetidae</taxon>
        <taxon>Agaricales</taxon>
        <taxon>Pleurotineae</taxon>
        <taxon>Pleurotaceae</taxon>
        <taxon>Hohenbuehelia</taxon>
    </lineage>
</organism>
<accession>A0ABR3JUS8</accession>
<feature type="compositionally biased region" description="Basic and acidic residues" evidence="1">
    <location>
        <begin position="47"/>
        <end position="58"/>
    </location>
</feature>